<comment type="caution">
    <text evidence="2">The sequence shown here is derived from an EMBL/GenBank/DDBJ whole genome shotgun (WGS) entry which is preliminary data.</text>
</comment>
<dbReference type="AlphaFoldDB" id="A0A328EA99"/>
<evidence type="ECO:0000313" key="3">
    <source>
        <dbReference type="Proteomes" id="UP000249390"/>
    </source>
</evidence>
<accession>A0A328EA99</accession>
<protein>
    <submittedName>
        <fullName evidence="2">Uncharacterized protein</fullName>
    </submittedName>
</protein>
<evidence type="ECO:0000313" key="2">
    <source>
        <dbReference type="EMBL" id="RAL54772.1"/>
    </source>
</evidence>
<dbReference type="EMBL" id="NQVE01000007">
    <property type="protein sequence ID" value="RAL54772.1"/>
    <property type="molecule type" value="Genomic_DNA"/>
</dbReference>
<feature type="region of interest" description="Disordered" evidence="1">
    <location>
        <begin position="30"/>
        <end position="54"/>
    </location>
</feature>
<organism evidence="2 3">
    <name type="scientific">Cuscuta australis</name>
    <dbReference type="NCBI Taxonomy" id="267555"/>
    <lineage>
        <taxon>Eukaryota</taxon>
        <taxon>Viridiplantae</taxon>
        <taxon>Streptophyta</taxon>
        <taxon>Embryophyta</taxon>
        <taxon>Tracheophyta</taxon>
        <taxon>Spermatophyta</taxon>
        <taxon>Magnoliopsida</taxon>
        <taxon>eudicotyledons</taxon>
        <taxon>Gunneridae</taxon>
        <taxon>Pentapetalae</taxon>
        <taxon>asterids</taxon>
        <taxon>lamiids</taxon>
        <taxon>Solanales</taxon>
        <taxon>Convolvulaceae</taxon>
        <taxon>Cuscuteae</taxon>
        <taxon>Cuscuta</taxon>
        <taxon>Cuscuta subgen. Grammica</taxon>
        <taxon>Cuscuta sect. Cleistogrammica</taxon>
    </lineage>
</organism>
<keyword evidence="3" id="KW-1185">Reference proteome</keyword>
<proteinExistence type="predicted"/>
<reference evidence="2 3" key="1">
    <citation type="submission" date="2018-06" db="EMBL/GenBank/DDBJ databases">
        <title>The Genome of Cuscuta australis (Dodder) Provides Insight into the Evolution of Plant Parasitism.</title>
        <authorList>
            <person name="Liu H."/>
        </authorList>
    </citation>
    <scope>NUCLEOTIDE SEQUENCE [LARGE SCALE GENOMIC DNA]</scope>
    <source>
        <strain evidence="3">cv. Yunnan</strain>
        <tissue evidence="2">Vines</tissue>
    </source>
</reference>
<gene>
    <name evidence="2" type="ORF">DM860_017611</name>
</gene>
<dbReference type="Proteomes" id="UP000249390">
    <property type="component" value="Unassembled WGS sequence"/>
</dbReference>
<sequence>MLLFLQHPVCSSGKQLLSCLPTVSYVRHAGDGLTPGNEPTANEEHIDSEQTADSSLTAVSVTLPSFDTLDTEDR</sequence>
<name>A0A328EA99_9ASTE</name>
<evidence type="ECO:0000256" key="1">
    <source>
        <dbReference type="SAM" id="MobiDB-lite"/>
    </source>
</evidence>